<evidence type="ECO:0000313" key="2">
    <source>
        <dbReference type="EMBL" id="KJH49641.1"/>
    </source>
</evidence>
<sequence length="75" mass="8654">MVYKQFSENKTRAKHQQHSKPCTLRSSSLMLQTVHAVVHHVFKNTTRSSSANTQINVKYTTKNGYRNIRTNCSND</sequence>
<name>A0A0D8Y4Z0_DICVI</name>
<evidence type="ECO:0000313" key="3">
    <source>
        <dbReference type="Proteomes" id="UP000053766"/>
    </source>
</evidence>
<organism evidence="2 3">
    <name type="scientific">Dictyocaulus viviparus</name>
    <name type="common">Bovine lungworm</name>
    <dbReference type="NCBI Taxonomy" id="29172"/>
    <lineage>
        <taxon>Eukaryota</taxon>
        <taxon>Metazoa</taxon>
        <taxon>Ecdysozoa</taxon>
        <taxon>Nematoda</taxon>
        <taxon>Chromadorea</taxon>
        <taxon>Rhabditida</taxon>
        <taxon>Rhabditina</taxon>
        <taxon>Rhabditomorpha</taxon>
        <taxon>Strongyloidea</taxon>
        <taxon>Metastrongylidae</taxon>
        <taxon>Dictyocaulus</taxon>
    </lineage>
</organism>
<evidence type="ECO:0000256" key="1">
    <source>
        <dbReference type="SAM" id="MobiDB-lite"/>
    </source>
</evidence>
<feature type="region of interest" description="Disordered" evidence="1">
    <location>
        <begin position="1"/>
        <end position="22"/>
    </location>
</feature>
<protein>
    <submittedName>
        <fullName evidence="2">Uncharacterized protein</fullName>
    </submittedName>
</protein>
<gene>
    <name evidence="2" type="ORF">DICVIV_04251</name>
</gene>
<reference evidence="3" key="2">
    <citation type="journal article" date="2016" name="Sci. Rep.">
        <title>Dictyocaulus viviparus genome, variome and transcriptome elucidate lungworm biology and support future intervention.</title>
        <authorList>
            <person name="McNulty S.N."/>
            <person name="Strube C."/>
            <person name="Rosa B.A."/>
            <person name="Martin J.C."/>
            <person name="Tyagi R."/>
            <person name="Choi Y.J."/>
            <person name="Wang Q."/>
            <person name="Hallsworth Pepin K."/>
            <person name="Zhang X."/>
            <person name="Ozersky P."/>
            <person name="Wilson R.K."/>
            <person name="Sternberg P.W."/>
            <person name="Gasser R.B."/>
            <person name="Mitreva M."/>
        </authorList>
    </citation>
    <scope>NUCLEOTIDE SEQUENCE [LARGE SCALE GENOMIC DNA]</scope>
    <source>
        <strain evidence="3">HannoverDv2000</strain>
    </source>
</reference>
<accession>A0A0D8Y4Z0</accession>
<proteinExistence type="predicted"/>
<reference evidence="2 3" key="1">
    <citation type="submission" date="2013-11" db="EMBL/GenBank/DDBJ databases">
        <title>Draft genome of the bovine lungworm Dictyocaulus viviparus.</title>
        <authorList>
            <person name="Mitreva M."/>
        </authorList>
    </citation>
    <scope>NUCLEOTIDE SEQUENCE [LARGE SCALE GENOMIC DNA]</scope>
    <source>
        <strain evidence="2 3">HannoverDv2000</strain>
    </source>
</reference>
<dbReference type="EMBL" id="KN716228">
    <property type="protein sequence ID" value="KJH49641.1"/>
    <property type="molecule type" value="Genomic_DNA"/>
</dbReference>
<dbReference type="AlphaFoldDB" id="A0A0D8Y4Z0"/>
<dbReference type="Proteomes" id="UP000053766">
    <property type="component" value="Unassembled WGS sequence"/>
</dbReference>
<keyword evidence="3" id="KW-1185">Reference proteome</keyword>